<keyword evidence="4" id="KW-1185">Reference proteome</keyword>
<proteinExistence type="predicted"/>
<feature type="coiled-coil region" evidence="1">
    <location>
        <begin position="407"/>
        <end position="542"/>
    </location>
</feature>
<dbReference type="AlphaFoldDB" id="A0A8S1QS21"/>
<feature type="region of interest" description="Disordered" evidence="2">
    <location>
        <begin position="354"/>
        <end position="374"/>
    </location>
</feature>
<dbReference type="OrthoDB" id="295138at2759"/>
<dbReference type="EMBL" id="CAJJDN010000117">
    <property type="protein sequence ID" value="CAD8118373.1"/>
    <property type="molecule type" value="Genomic_DNA"/>
</dbReference>
<protein>
    <submittedName>
        <fullName evidence="3">Uncharacterized protein</fullName>
    </submittedName>
</protein>
<accession>A0A8S1QS21</accession>
<evidence type="ECO:0000256" key="2">
    <source>
        <dbReference type="SAM" id="MobiDB-lite"/>
    </source>
</evidence>
<name>A0A8S1QS21_9CILI</name>
<feature type="compositionally biased region" description="Polar residues" evidence="2">
    <location>
        <begin position="359"/>
        <end position="374"/>
    </location>
</feature>
<gene>
    <name evidence="3" type="ORF">PSON_ATCC_30995.1.T1170048</name>
</gene>
<dbReference type="Proteomes" id="UP000692954">
    <property type="component" value="Unassembled WGS sequence"/>
</dbReference>
<feature type="coiled-coil region" evidence="1">
    <location>
        <begin position="232"/>
        <end position="259"/>
    </location>
</feature>
<sequence>MKPYQTPNSGHSRQGSLRVQRQPLAVINNCPEFSQCANYLQQKVQGLEMRVKNLNSQHADRTENRSTTAQKNEASLSPFIRQKKPCSSNQKVDSQSYYETIINKRLENISKIDQSPVHIKTDNTVAQQDKYSIHSQLSNLGPHSGKLHFNSIQRIQLLTKKLRKFKMIKDQNQDECAPSLAKIKCFCQEYYNDCFDFYRCTDLIALKYFIYLLVQEINNLYSQDAFKMADNSMQYQQQIEMLKEQLDNQKSDQMTFQNQLKLQKMVVDTQKLIQDIINVLQTKHNQSTLINQVEVLNNQMKNIKENMSTNSVQNQNATTFGQQLAKCGIDINYHQRATNDTSVVNQSNFKTQTVDERNQTQFSSKSKSPCSRNNQKNINFDLEQQVDLNKKLFDEQVVTNRQLMEKVFKLQNEKQQIDQILKQTQEELKQRNQVILELENNLQKENLILNELNQNLEEAVQLNQELQKENVNSKESIEQYKKIEQKYYELLQENNNQFQQLNQVQKENGSLQKVQQQVEAECKGYQQQIQKLQERCLAQQSQLQDQNDGKYLQQQINELLLQQQEQSKIISLITDEALYLGQMTIYASDILSRQQTDGIPTTLVMLQKDLNGKRSTIQQKMNILQQFGNNLRNQHLITHSGSSQLNDNVDLLENLQSQNSSIRQKNVSSYEETASTINNNIQSNDLMVMLLVQCNTLEKMMEL</sequence>
<evidence type="ECO:0000313" key="3">
    <source>
        <dbReference type="EMBL" id="CAD8118373.1"/>
    </source>
</evidence>
<comment type="caution">
    <text evidence="3">The sequence shown here is derived from an EMBL/GenBank/DDBJ whole genome shotgun (WGS) entry which is preliminary data.</text>
</comment>
<evidence type="ECO:0000313" key="4">
    <source>
        <dbReference type="Proteomes" id="UP000692954"/>
    </source>
</evidence>
<organism evidence="3 4">
    <name type="scientific">Paramecium sonneborni</name>
    <dbReference type="NCBI Taxonomy" id="65129"/>
    <lineage>
        <taxon>Eukaryota</taxon>
        <taxon>Sar</taxon>
        <taxon>Alveolata</taxon>
        <taxon>Ciliophora</taxon>
        <taxon>Intramacronucleata</taxon>
        <taxon>Oligohymenophorea</taxon>
        <taxon>Peniculida</taxon>
        <taxon>Parameciidae</taxon>
        <taxon>Paramecium</taxon>
    </lineage>
</organism>
<reference evidence="3" key="1">
    <citation type="submission" date="2021-01" db="EMBL/GenBank/DDBJ databases">
        <authorList>
            <consortium name="Genoscope - CEA"/>
            <person name="William W."/>
        </authorList>
    </citation>
    <scope>NUCLEOTIDE SEQUENCE</scope>
</reference>
<evidence type="ECO:0000256" key="1">
    <source>
        <dbReference type="SAM" id="Coils"/>
    </source>
</evidence>
<keyword evidence="1" id="KW-0175">Coiled coil</keyword>